<dbReference type="AlphaFoldDB" id="A0A6N8TAL9"/>
<gene>
    <name evidence="1" type="ORF">GR156_08190</name>
</gene>
<proteinExistence type="predicted"/>
<reference evidence="1 2" key="1">
    <citation type="submission" date="2019-12" db="EMBL/GenBank/DDBJ databases">
        <title>Shinella granuli gen. nov., sp. nov., and proposal of the reclassification of Zoogloea ramigera ATCC 19623 as Shinella zoogloeoides sp. nov.</title>
        <authorList>
            <person name="Gao J."/>
        </authorList>
    </citation>
    <scope>NUCLEOTIDE SEQUENCE [LARGE SCALE GENOMIC DNA]</scope>
    <source>
        <strain evidence="1 2">DSM 287</strain>
    </source>
</reference>
<evidence type="ECO:0000313" key="2">
    <source>
        <dbReference type="Proteomes" id="UP000440304"/>
    </source>
</evidence>
<evidence type="ECO:0000313" key="1">
    <source>
        <dbReference type="EMBL" id="MXO00277.1"/>
    </source>
</evidence>
<dbReference type="Proteomes" id="UP000440304">
    <property type="component" value="Unassembled WGS sequence"/>
</dbReference>
<dbReference type="RefSeq" id="WP_160785651.1">
    <property type="nucleotide sequence ID" value="NZ_CP086610.1"/>
</dbReference>
<accession>A0A6N8TAL9</accession>
<organism evidence="1 2">
    <name type="scientific">Shinella zoogloeoides</name>
    <name type="common">Crabtreella saccharophila</name>
    <dbReference type="NCBI Taxonomy" id="352475"/>
    <lineage>
        <taxon>Bacteria</taxon>
        <taxon>Pseudomonadati</taxon>
        <taxon>Pseudomonadota</taxon>
        <taxon>Alphaproteobacteria</taxon>
        <taxon>Hyphomicrobiales</taxon>
        <taxon>Rhizobiaceae</taxon>
        <taxon>Shinella</taxon>
    </lineage>
</organism>
<sequence length="52" mass="5592">MKEWGEGPVYPNMGAIASPAKGRREGGLFLAMHLNARRSRGVPFNAPLTIPA</sequence>
<protein>
    <submittedName>
        <fullName evidence="1">Uncharacterized protein</fullName>
    </submittedName>
</protein>
<dbReference type="EMBL" id="WUML01000004">
    <property type="protein sequence ID" value="MXO00277.1"/>
    <property type="molecule type" value="Genomic_DNA"/>
</dbReference>
<name>A0A6N8TAL9_SHIZO</name>
<comment type="caution">
    <text evidence="1">The sequence shown here is derived from an EMBL/GenBank/DDBJ whole genome shotgun (WGS) entry which is preliminary data.</text>
</comment>